<reference evidence="16" key="1">
    <citation type="submission" date="2022-11" db="UniProtKB">
        <authorList>
            <consortium name="WormBaseParasite"/>
        </authorList>
    </citation>
    <scope>IDENTIFICATION</scope>
</reference>
<evidence type="ECO:0000256" key="3">
    <source>
        <dbReference type="ARBA" id="ARBA00022448"/>
    </source>
</evidence>
<keyword evidence="8 13" id="KW-0406">Ion transport</keyword>
<evidence type="ECO:0000256" key="7">
    <source>
        <dbReference type="ARBA" id="ARBA00023053"/>
    </source>
</evidence>
<evidence type="ECO:0000256" key="10">
    <source>
        <dbReference type="ARBA" id="ARBA00023180"/>
    </source>
</evidence>
<sequence length="382" mass="43821">MPRRRRTFNDDQCSTMTASELAADVKPTLNRFAEDTSMLGFRYLHSRYKNWFRSLWALLLVFFLGLTIYQVFERIGYYFIRNPLVTVRTYDSPTTIEFPTIVICPKMQLKASKVAEINPDLLKVMSQIYNDDQTLNLNDTTLQNIKDFDKLNLLNIFKNAGQSIEDLFLSCQYGKNRQCIDSIKPVVTPNGLCFTVSLNSSVPRPGPETTLSLLLNLETYETIPGWISEPGIILSMYDSSVPATAHYTEGMHLESGKVVTIPINDIRRLTRHSSGCGKSDYGGVFGEREYSRAACQWLVKSEDTQKRCGCRPVNSPLNRDSLLNRDPTEIPKANNSELANRTIRRSFKKWSLPICNLRKELECVQRWKASLKFYRDYIELSL</sequence>
<evidence type="ECO:0000313" key="16">
    <source>
        <dbReference type="WBParaSite" id="PSU_v2.g7698.t1"/>
    </source>
</evidence>
<protein>
    <submittedName>
        <fullName evidence="16">Uncharacterized protein</fullName>
    </submittedName>
</protein>
<keyword evidence="10" id="KW-0325">Glycoprotein</keyword>
<evidence type="ECO:0000256" key="1">
    <source>
        <dbReference type="ARBA" id="ARBA00004141"/>
    </source>
</evidence>
<dbReference type="GO" id="GO:0015280">
    <property type="term" value="F:ligand-gated sodium channel activity"/>
    <property type="evidence" value="ECO:0007669"/>
    <property type="project" value="TreeGrafter"/>
</dbReference>
<evidence type="ECO:0000313" key="15">
    <source>
        <dbReference type="Proteomes" id="UP000887577"/>
    </source>
</evidence>
<dbReference type="AlphaFoldDB" id="A0A914Z4T4"/>
<dbReference type="Gene3D" id="2.60.470.10">
    <property type="entry name" value="Acid-sensing ion channels like domains"/>
    <property type="match status" value="1"/>
</dbReference>
<comment type="similarity">
    <text evidence="2 13">Belongs to the amiloride-sensitive sodium channel (TC 1.A.6) family.</text>
</comment>
<dbReference type="Proteomes" id="UP000887577">
    <property type="component" value="Unplaced"/>
</dbReference>
<dbReference type="PRINTS" id="PR01078">
    <property type="entry name" value="AMINACHANNEL"/>
</dbReference>
<evidence type="ECO:0000256" key="13">
    <source>
        <dbReference type="RuleBase" id="RU000679"/>
    </source>
</evidence>
<evidence type="ECO:0000256" key="14">
    <source>
        <dbReference type="SAM" id="Phobius"/>
    </source>
</evidence>
<dbReference type="PANTHER" id="PTHR11690:SF293">
    <property type="entry name" value="ACID-SENSING ION CHANNEL 1"/>
    <property type="match status" value="1"/>
</dbReference>
<keyword evidence="5 13" id="KW-0812">Transmembrane</keyword>
<organism evidence="15 16">
    <name type="scientific">Panagrolaimus superbus</name>
    <dbReference type="NCBI Taxonomy" id="310955"/>
    <lineage>
        <taxon>Eukaryota</taxon>
        <taxon>Metazoa</taxon>
        <taxon>Ecdysozoa</taxon>
        <taxon>Nematoda</taxon>
        <taxon>Chromadorea</taxon>
        <taxon>Rhabditida</taxon>
        <taxon>Tylenchina</taxon>
        <taxon>Panagrolaimomorpha</taxon>
        <taxon>Panagrolaimoidea</taxon>
        <taxon>Panagrolaimidae</taxon>
        <taxon>Panagrolaimus</taxon>
    </lineage>
</organism>
<name>A0A914Z4T4_9BILA</name>
<evidence type="ECO:0000256" key="6">
    <source>
        <dbReference type="ARBA" id="ARBA00022989"/>
    </source>
</evidence>
<keyword evidence="4 13" id="KW-0894">Sodium channel</keyword>
<keyword evidence="11 13" id="KW-0739">Sodium transport</keyword>
<keyword evidence="15" id="KW-1185">Reference proteome</keyword>
<keyword evidence="9 14" id="KW-0472">Membrane</keyword>
<evidence type="ECO:0000256" key="11">
    <source>
        <dbReference type="ARBA" id="ARBA00023201"/>
    </source>
</evidence>
<keyword evidence="3 13" id="KW-0813">Transport</keyword>
<dbReference type="PANTHER" id="PTHR11690">
    <property type="entry name" value="AMILORIDE-SENSITIVE SODIUM CHANNEL-RELATED"/>
    <property type="match status" value="1"/>
</dbReference>
<dbReference type="GO" id="GO:0005886">
    <property type="term" value="C:plasma membrane"/>
    <property type="evidence" value="ECO:0007669"/>
    <property type="project" value="TreeGrafter"/>
</dbReference>
<evidence type="ECO:0000256" key="12">
    <source>
        <dbReference type="ARBA" id="ARBA00023303"/>
    </source>
</evidence>
<feature type="transmembrane region" description="Helical" evidence="14">
    <location>
        <begin position="51"/>
        <end position="72"/>
    </location>
</feature>
<proteinExistence type="inferred from homology"/>
<dbReference type="Pfam" id="PF00858">
    <property type="entry name" value="ASC"/>
    <property type="match status" value="1"/>
</dbReference>
<keyword evidence="7" id="KW-0915">Sodium</keyword>
<dbReference type="InterPro" id="IPR001873">
    <property type="entry name" value="ENaC"/>
</dbReference>
<dbReference type="WBParaSite" id="PSU_v2.g7698.t1">
    <property type="protein sequence ID" value="PSU_v2.g7698.t1"/>
    <property type="gene ID" value="PSU_v2.g7698"/>
</dbReference>
<evidence type="ECO:0000256" key="4">
    <source>
        <dbReference type="ARBA" id="ARBA00022461"/>
    </source>
</evidence>
<evidence type="ECO:0000256" key="2">
    <source>
        <dbReference type="ARBA" id="ARBA00007193"/>
    </source>
</evidence>
<comment type="subcellular location">
    <subcellularLocation>
        <location evidence="1">Membrane</location>
        <topology evidence="1">Multi-pass membrane protein</topology>
    </subcellularLocation>
</comment>
<accession>A0A914Z4T4</accession>
<keyword evidence="12 13" id="KW-0407">Ion channel</keyword>
<evidence type="ECO:0000256" key="5">
    <source>
        <dbReference type="ARBA" id="ARBA00022692"/>
    </source>
</evidence>
<evidence type="ECO:0000256" key="8">
    <source>
        <dbReference type="ARBA" id="ARBA00023065"/>
    </source>
</evidence>
<evidence type="ECO:0000256" key="9">
    <source>
        <dbReference type="ARBA" id="ARBA00023136"/>
    </source>
</evidence>
<keyword evidence="6 14" id="KW-1133">Transmembrane helix</keyword>